<reference evidence="1 2" key="1">
    <citation type="submission" date="2016-01" db="EMBL/GenBank/DDBJ databases">
        <title>Complete genome sequence of a soil Actinobacterium, Isoptericola dokdonensis DS-3.</title>
        <authorList>
            <person name="Kwon S.-K."/>
            <person name="Kim J.F."/>
        </authorList>
    </citation>
    <scope>NUCLEOTIDE SEQUENCE [LARGE SCALE GENOMIC DNA]</scope>
    <source>
        <strain evidence="1 2">DS-3</strain>
    </source>
</reference>
<keyword evidence="2" id="KW-1185">Reference proteome</keyword>
<dbReference type="EMBL" id="CP014209">
    <property type="protein sequence ID" value="ANC31763.1"/>
    <property type="molecule type" value="Genomic_DNA"/>
</dbReference>
<accession>A0A161HZ14</accession>
<sequence length="342" mass="34818">MLGGGRGPAVPRDGGGRARYRRGVTRLVLLHGRDSGDVDPDDVERRWLAALAAGLDAVGSDVRPTDDDATFVHYGAMLDAFTGGTPTPPVTTHAERADGYLPLLAGLDAAGARFVLAVAREVLAGVGGDVPAAPVTPAAGGVVGDALAVALASALAAIDRWVPGLSGAVVLVLARDVHTYLHDPDARAAVEAGVLAALPDDEPAVVVAHSLGAVVAFQVLRSRAAVGRDVPLLVTLGAPLAIAAVRDAVAAVAPLAWPAPVDRWVAVRDPRDLLAPQDLTPETFPLDPPGPGIENVHVRNTALLRHAAATVRDDRPAGYAATPEVAELLLAAGVFPPSTPAG</sequence>
<evidence type="ECO:0000313" key="2">
    <source>
        <dbReference type="Proteomes" id="UP000076794"/>
    </source>
</evidence>
<evidence type="ECO:0008006" key="3">
    <source>
        <dbReference type="Google" id="ProtNLM"/>
    </source>
</evidence>
<evidence type="ECO:0000313" key="1">
    <source>
        <dbReference type="EMBL" id="ANC31763.1"/>
    </source>
</evidence>
<dbReference type="PATRIC" id="fig|1300344.3.peg.2232"/>
<name>A0A161HZ14_9MICO</name>
<dbReference type="STRING" id="1300344.I598_2223"/>
<protein>
    <recommendedName>
        <fullName evidence="3">Alpha/beta hydrolase family protein</fullName>
    </recommendedName>
</protein>
<dbReference type="Proteomes" id="UP000076794">
    <property type="component" value="Chromosome"/>
</dbReference>
<organism evidence="1 2">
    <name type="scientific">Isoptericola dokdonensis DS-3</name>
    <dbReference type="NCBI Taxonomy" id="1300344"/>
    <lineage>
        <taxon>Bacteria</taxon>
        <taxon>Bacillati</taxon>
        <taxon>Actinomycetota</taxon>
        <taxon>Actinomycetes</taxon>
        <taxon>Micrococcales</taxon>
        <taxon>Promicromonosporaceae</taxon>
        <taxon>Isoptericola</taxon>
    </lineage>
</organism>
<gene>
    <name evidence="1" type="ORF">I598_2223</name>
</gene>
<dbReference type="AlphaFoldDB" id="A0A161HZ14"/>
<dbReference type="SUPFAM" id="SSF53474">
    <property type="entry name" value="alpha/beta-Hydrolases"/>
    <property type="match status" value="1"/>
</dbReference>
<proteinExistence type="predicted"/>
<dbReference type="Gene3D" id="3.40.50.1820">
    <property type="entry name" value="alpha/beta hydrolase"/>
    <property type="match status" value="1"/>
</dbReference>
<dbReference type="InterPro" id="IPR029058">
    <property type="entry name" value="AB_hydrolase_fold"/>
</dbReference>
<dbReference type="KEGG" id="ido:I598_2223"/>